<dbReference type="EMBL" id="JAKWBL010000001">
    <property type="protein sequence ID" value="MCH5596842.1"/>
    <property type="molecule type" value="Genomic_DNA"/>
</dbReference>
<proteinExistence type="predicted"/>
<evidence type="ECO:0000313" key="3">
    <source>
        <dbReference type="Proteomes" id="UP001202248"/>
    </source>
</evidence>
<sequence>MNPWNSTTKKQEHPTYMIIDIDPGDNNTFEQVIETALATKQVLDECGVTSFCKTSGASGLHVFVPMFNKYDYEHVKTFAHLTAMKVTELLPDFTTLERNLKKEVPKNICRLFTKSERADYCKRLQRTSQKRSNSFYSA</sequence>
<keyword evidence="3" id="KW-1185">Reference proteome</keyword>
<dbReference type="InterPro" id="IPR052171">
    <property type="entry name" value="NHEJ_LigD"/>
</dbReference>
<reference evidence="2 3" key="1">
    <citation type="submission" date="2022-02" db="EMBL/GenBank/DDBJ databases">
        <authorList>
            <person name="Min J."/>
        </authorList>
    </citation>
    <scope>NUCLEOTIDE SEQUENCE [LARGE SCALE GENOMIC DNA]</scope>
    <source>
        <strain evidence="2 3">GR10-1</strain>
    </source>
</reference>
<organism evidence="2 3">
    <name type="scientific">Niabella ginsengisoli</name>
    <dbReference type="NCBI Taxonomy" id="522298"/>
    <lineage>
        <taxon>Bacteria</taxon>
        <taxon>Pseudomonadati</taxon>
        <taxon>Bacteroidota</taxon>
        <taxon>Chitinophagia</taxon>
        <taxon>Chitinophagales</taxon>
        <taxon>Chitinophagaceae</taxon>
        <taxon>Niabella</taxon>
    </lineage>
</organism>
<dbReference type="PANTHER" id="PTHR42705">
    <property type="entry name" value="BIFUNCTIONAL NON-HOMOLOGOUS END JOINING PROTEIN LIGD"/>
    <property type="match status" value="1"/>
</dbReference>
<evidence type="ECO:0000259" key="1">
    <source>
        <dbReference type="Pfam" id="PF21686"/>
    </source>
</evidence>
<evidence type="ECO:0000313" key="2">
    <source>
        <dbReference type="EMBL" id="MCH5596842.1"/>
    </source>
</evidence>
<name>A0ABS9SEQ8_9BACT</name>
<dbReference type="Pfam" id="PF21686">
    <property type="entry name" value="LigD_Prim-Pol"/>
    <property type="match status" value="1"/>
</dbReference>
<dbReference type="InterPro" id="IPR014145">
    <property type="entry name" value="LigD_pol_dom"/>
</dbReference>
<gene>
    <name evidence="2" type="ORF">MKP09_02335</name>
</gene>
<dbReference type="RefSeq" id="WP_240826256.1">
    <property type="nucleotide sequence ID" value="NZ_JAKWBL010000001.1"/>
</dbReference>
<dbReference type="Proteomes" id="UP001202248">
    <property type="component" value="Unassembled WGS sequence"/>
</dbReference>
<feature type="domain" description="DNA ligase D polymerase" evidence="1">
    <location>
        <begin position="1"/>
        <end position="102"/>
    </location>
</feature>
<accession>A0ABS9SEQ8</accession>
<comment type="caution">
    <text evidence="2">The sequence shown here is derived from an EMBL/GenBank/DDBJ whole genome shotgun (WGS) entry which is preliminary data.</text>
</comment>
<protein>
    <recommendedName>
        <fullName evidence="1">DNA ligase D polymerase domain-containing protein</fullName>
    </recommendedName>
</protein>
<dbReference type="Gene3D" id="3.90.920.10">
    <property type="entry name" value="DNA primase, PRIM domain"/>
    <property type="match status" value="1"/>
</dbReference>
<dbReference type="PANTHER" id="PTHR42705:SF2">
    <property type="entry name" value="BIFUNCTIONAL NON-HOMOLOGOUS END JOINING PROTEIN LIGD"/>
    <property type="match status" value="1"/>
</dbReference>